<dbReference type="InterPro" id="IPR032675">
    <property type="entry name" value="LRR_dom_sf"/>
</dbReference>
<keyword evidence="5" id="KW-1185">Reference proteome</keyword>
<dbReference type="InterPro" id="IPR027038">
    <property type="entry name" value="RanGap"/>
</dbReference>
<reference evidence="4" key="1">
    <citation type="submission" date="2023-01" db="EMBL/GenBank/DDBJ databases">
        <title>The chitinases involved in constricting ring structure development in the nematode-trapping fungus Drechslerella dactyloides.</title>
        <authorList>
            <person name="Wang R."/>
            <person name="Zhang L."/>
            <person name="Tang P."/>
            <person name="Li S."/>
            <person name="Liang L."/>
        </authorList>
    </citation>
    <scope>NUCLEOTIDE SEQUENCE</scope>
    <source>
        <strain evidence="4">YMF1.00031</strain>
    </source>
</reference>
<comment type="caution">
    <text evidence="4">The sequence shown here is derived from an EMBL/GenBank/DDBJ whole genome shotgun (WGS) entry which is preliminary data.</text>
</comment>
<proteinExistence type="predicted"/>
<dbReference type="GO" id="GO:0048471">
    <property type="term" value="C:perinuclear region of cytoplasm"/>
    <property type="evidence" value="ECO:0007669"/>
    <property type="project" value="TreeGrafter"/>
</dbReference>
<dbReference type="Proteomes" id="UP001221413">
    <property type="component" value="Unassembled WGS sequence"/>
</dbReference>
<dbReference type="GO" id="GO:0005829">
    <property type="term" value="C:cytosol"/>
    <property type="evidence" value="ECO:0007669"/>
    <property type="project" value="TreeGrafter"/>
</dbReference>
<organism evidence="4 5">
    <name type="scientific">Drechslerella dactyloides</name>
    <name type="common">Nematode-trapping fungus</name>
    <name type="synonym">Arthrobotrys dactyloides</name>
    <dbReference type="NCBI Taxonomy" id="74499"/>
    <lineage>
        <taxon>Eukaryota</taxon>
        <taxon>Fungi</taxon>
        <taxon>Dikarya</taxon>
        <taxon>Ascomycota</taxon>
        <taxon>Pezizomycotina</taxon>
        <taxon>Orbiliomycetes</taxon>
        <taxon>Orbiliales</taxon>
        <taxon>Orbiliaceae</taxon>
        <taxon>Drechslerella</taxon>
    </lineage>
</organism>
<dbReference type="Gene3D" id="3.80.10.10">
    <property type="entry name" value="Ribonuclease Inhibitor"/>
    <property type="match status" value="3"/>
</dbReference>
<sequence length="574" mass="63104">MAAAVELHLDLDKDLDMLPKGLNIAGPVCTSKKDRTTAASWVAKLKAYGRWDQAITPDTVLQPPGLPMPVDVAPYPELEPFFRHLADDSSAAAFSAHFDDSHDVIPNADDEDEYSPGHEPYYRTEFLEFPRGVVYADRRMDLCKMVVGPTSIGRLMESLESNTFIRHFLLGNNIIGPTGADAIADFLAKRPAAMRTWYLAGNCIDGPSLTLLADAMIHSPVIENLWLKRNPLGPDADKALFKLLSQLPRLRTLDLDQTDLGDACLARLFANLCDHFSDFLPIAPPSPLNSLYLNGAGVLPAATPPSTSPSAIHYISLFLSQQTCQLTSLYISNNLLGDAGLTTLASGLRKNTSLERLSLQSVGGGSEGFSALFTALTSHRAIRMLDAGQSYATIDLKMQFNALDDEAVPAIESLITSSQTLSYLDLGHTYISQSGLNTLSRAVANSDTLLFYNARSLLTPDNRSRDARSIHAETNRLKTAVKEKLEANILRDYGISYDEWFNNERRWLVNDRRDVRAIDSVYRNRDAGMARRGQMVLKKWWTAENEGVLRAASGRSCALPVRTEAEAPATVEAT</sequence>
<dbReference type="PANTHER" id="PTHR24113">
    <property type="entry name" value="RAN GTPASE-ACTIVATING PROTEIN 1"/>
    <property type="match status" value="1"/>
</dbReference>
<dbReference type="SUPFAM" id="SSF52047">
    <property type="entry name" value="RNI-like"/>
    <property type="match status" value="1"/>
</dbReference>
<evidence type="ECO:0000256" key="1">
    <source>
        <dbReference type="ARBA" id="ARBA00022468"/>
    </source>
</evidence>
<protein>
    <recommendedName>
        <fullName evidence="6">Leucine rich repeat protein</fullName>
    </recommendedName>
</protein>
<keyword evidence="2" id="KW-0433">Leucine-rich repeat</keyword>
<evidence type="ECO:0008006" key="6">
    <source>
        <dbReference type="Google" id="ProtNLM"/>
    </source>
</evidence>
<dbReference type="SMART" id="SM00368">
    <property type="entry name" value="LRR_RI"/>
    <property type="match status" value="6"/>
</dbReference>
<dbReference type="EMBL" id="JAQGDS010000008">
    <property type="protein sequence ID" value="KAJ6258533.1"/>
    <property type="molecule type" value="Genomic_DNA"/>
</dbReference>
<keyword evidence="1" id="KW-0343">GTPase activation</keyword>
<dbReference type="GO" id="GO:0005096">
    <property type="term" value="F:GTPase activator activity"/>
    <property type="evidence" value="ECO:0007669"/>
    <property type="project" value="UniProtKB-KW"/>
</dbReference>
<gene>
    <name evidence="4" type="ORF">Dda_6577</name>
</gene>
<dbReference type="GO" id="GO:0031267">
    <property type="term" value="F:small GTPase binding"/>
    <property type="evidence" value="ECO:0007669"/>
    <property type="project" value="TreeGrafter"/>
</dbReference>
<dbReference type="GO" id="GO:0006913">
    <property type="term" value="P:nucleocytoplasmic transport"/>
    <property type="evidence" value="ECO:0007669"/>
    <property type="project" value="TreeGrafter"/>
</dbReference>
<evidence type="ECO:0000313" key="5">
    <source>
        <dbReference type="Proteomes" id="UP001221413"/>
    </source>
</evidence>
<dbReference type="AlphaFoldDB" id="A0AAD6NJ20"/>
<name>A0AAD6NJ20_DREDA</name>
<evidence type="ECO:0000256" key="3">
    <source>
        <dbReference type="ARBA" id="ARBA00022737"/>
    </source>
</evidence>
<evidence type="ECO:0000256" key="2">
    <source>
        <dbReference type="ARBA" id="ARBA00022614"/>
    </source>
</evidence>
<accession>A0AAD6NJ20</accession>
<keyword evidence="3" id="KW-0677">Repeat</keyword>
<dbReference type="PANTHER" id="PTHR24113:SF12">
    <property type="entry name" value="RAN GTPASE-ACTIVATING PROTEIN 1"/>
    <property type="match status" value="1"/>
</dbReference>
<dbReference type="GO" id="GO:0005634">
    <property type="term" value="C:nucleus"/>
    <property type="evidence" value="ECO:0007669"/>
    <property type="project" value="TreeGrafter"/>
</dbReference>
<evidence type="ECO:0000313" key="4">
    <source>
        <dbReference type="EMBL" id="KAJ6258533.1"/>
    </source>
</evidence>